<dbReference type="AlphaFoldDB" id="A0A7S1XQK1"/>
<dbReference type="GO" id="GO:0004222">
    <property type="term" value="F:metalloendopeptidase activity"/>
    <property type="evidence" value="ECO:0007669"/>
    <property type="project" value="InterPro"/>
</dbReference>
<gene>
    <name evidence="1" type="ORF">PPAR1163_LOCUS14214</name>
</gene>
<name>A0A7S1XQK1_9STRA</name>
<dbReference type="PANTHER" id="PTHR33471:SF7">
    <property type="entry name" value="ATP-DEPENDENT ZINC METALLOPROTEASE-RELATED"/>
    <property type="match status" value="1"/>
</dbReference>
<reference evidence="1" key="1">
    <citation type="submission" date="2021-01" db="EMBL/GenBank/DDBJ databases">
        <authorList>
            <person name="Corre E."/>
            <person name="Pelletier E."/>
            <person name="Niang G."/>
            <person name="Scheremetjew M."/>
            <person name="Finn R."/>
            <person name="Kale V."/>
            <person name="Holt S."/>
            <person name="Cochrane G."/>
            <person name="Meng A."/>
            <person name="Brown T."/>
            <person name="Cohen L."/>
        </authorList>
    </citation>
    <scope>NUCLEOTIDE SEQUENCE</scope>
    <source>
        <strain evidence="1">CCMP2877</strain>
    </source>
</reference>
<accession>A0A7S1XQK1</accession>
<dbReference type="EMBL" id="HBGJ01021982">
    <property type="protein sequence ID" value="CAD9255844.1"/>
    <property type="molecule type" value="Transcribed_RNA"/>
</dbReference>
<dbReference type="GO" id="GO:0006508">
    <property type="term" value="P:proteolysis"/>
    <property type="evidence" value="ECO:0007669"/>
    <property type="project" value="InterPro"/>
</dbReference>
<dbReference type="PANTHER" id="PTHR33471">
    <property type="entry name" value="ATP-DEPENDENT ZINC METALLOPROTEASE-RELATED"/>
    <property type="match status" value="1"/>
</dbReference>
<protein>
    <submittedName>
        <fullName evidence="1">Uncharacterized protein</fullName>
    </submittedName>
</protein>
<dbReference type="GO" id="GO:0005524">
    <property type="term" value="F:ATP binding"/>
    <property type="evidence" value="ECO:0007669"/>
    <property type="project" value="InterPro"/>
</dbReference>
<dbReference type="InterPro" id="IPR037219">
    <property type="entry name" value="Peptidase_M41-like"/>
</dbReference>
<proteinExistence type="predicted"/>
<evidence type="ECO:0000313" key="1">
    <source>
        <dbReference type="EMBL" id="CAD9255844.1"/>
    </source>
</evidence>
<organism evidence="1">
    <name type="scientific">Phaeomonas parva</name>
    <dbReference type="NCBI Taxonomy" id="124430"/>
    <lineage>
        <taxon>Eukaryota</taxon>
        <taxon>Sar</taxon>
        <taxon>Stramenopiles</taxon>
        <taxon>Ochrophyta</taxon>
        <taxon>Pinguiophyceae</taxon>
        <taxon>Pinguiochrysidales</taxon>
        <taxon>Pinguiochrysidaceae</taxon>
        <taxon>Phaeomonas</taxon>
    </lineage>
</organism>
<sequence length="155" mass="16983">MGNPIQSVALSGIEALQRTTSVLRAMPGTAFFDAGLNQATKTGVIGKGTVQRYNIIVMGGIAAEAMVFGDAEGGREDERTLVEFLLLQVAPHRRRRFLTREEIAGEARWSAANAIALLRKHRRMYDRLVAKLKKDRGRSLGDCILAMEGVKIDDA</sequence>
<dbReference type="GO" id="GO:0004176">
    <property type="term" value="F:ATP-dependent peptidase activity"/>
    <property type="evidence" value="ECO:0007669"/>
    <property type="project" value="InterPro"/>
</dbReference>
<dbReference type="SUPFAM" id="SSF140990">
    <property type="entry name" value="FtsH protease domain-like"/>
    <property type="match status" value="1"/>
</dbReference>